<dbReference type="GO" id="GO:0016705">
    <property type="term" value="F:oxidoreductase activity, acting on paired donors, with incorporation or reduction of molecular oxygen"/>
    <property type="evidence" value="ECO:0007669"/>
    <property type="project" value="InterPro"/>
</dbReference>
<name>A0A9P5K8S6_COLSI</name>
<gene>
    <name evidence="8" type="primary">BOT4-0</name>
    <name evidence="8" type="ORF">CGCSCA2_v001736</name>
</gene>
<dbReference type="PRINTS" id="PR00385">
    <property type="entry name" value="P450"/>
</dbReference>
<dbReference type="PRINTS" id="PR00463">
    <property type="entry name" value="EP450I"/>
</dbReference>
<evidence type="ECO:0000256" key="1">
    <source>
        <dbReference type="ARBA" id="ARBA00001971"/>
    </source>
</evidence>
<keyword evidence="8" id="KW-0560">Oxidoreductase</keyword>
<evidence type="ECO:0000256" key="7">
    <source>
        <dbReference type="SAM" id="MobiDB-lite"/>
    </source>
</evidence>
<dbReference type="InterPro" id="IPR050121">
    <property type="entry name" value="Cytochrome_P450_monoxygenase"/>
</dbReference>
<dbReference type="InterPro" id="IPR036396">
    <property type="entry name" value="Cyt_P450_sf"/>
</dbReference>
<dbReference type="OrthoDB" id="2861623at2759"/>
<evidence type="ECO:0000256" key="3">
    <source>
        <dbReference type="ARBA" id="ARBA00022617"/>
    </source>
</evidence>
<dbReference type="CDD" id="cd11058">
    <property type="entry name" value="CYP60B-like"/>
    <property type="match status" value="1"/>
</dbReference>
<dbReference type="GO" id="GO:0004497">
    <property type="term" value="F:monooxygenase activity"/>
    <property type="evidence" value="ECO:0007669"/>
    <property type="project" value="UniProtKB-KW"/>
</dbReference>
<keyword evidence="9" id="KW-1185">Reference proteome</keyword>
<feature type="compositionally biased region" description="Polar residues" evidence="7">
    <location>
        <begin position="28"/>
        <end position="40"/>
    </location>
</feature>
<proteinExistence type="inferred from homology"/>
<sequence>MATLLCQSQDVEMHPACDDASSNSSDSGYETISMTTSPMQSKPDRKQIAKRPSFVRIPELFGSIMSTKLAVNPNYFEVKAVGDEWIASVMKYNEVEAAKNSKVDLCFLASIWSPIASEDRLKIMLDWHHWVFLFDDQFDEGHLKEDPTAAAEEISQNIAIMGGDAPRYTADSNPIRYVFQRCWDAISEVSSPEMQNRWIDQHKRYFAQLLVQVDQQVSGQNFIRDVDEYMNMRRGTIGVYPAINLTEYGSNINLPQHVYENPSLQECMTVSADLVILVNDVLSYRKDLALGVDHNLISLLMEKDGLSIQQAMDEIGNIVRISPNELSFASAESWKAIYGHPGSGRQIARKGPFYDVLAAGFSSRCIGSERDPQKHAVMRKILSPSFSQRVLVEQEDIISEIVDRFVMKMGEKGGSGTKGLNMTKCYNMNSFEILGEMAFGESFRNLDIDILSSWADTALEHLYIVTLIDNLRRIGWVSKLARLLIPTWIVTNNQHSNYSRQQVENRLQVKAARSDFVSPLVDKVRAGEVSKEEMTAHVSTIAIAGGETVATTLSALTCFLGQNPEKLELLSQEIRVAFKTYDEITGSKAQQLPYLQAVINEGLRLFPPASGGATRLSPGFELHGQYIPEGTDISVSPWSTVHNPEYFSDPWHFKPERWLDPHCKDNKDASRPFLLGPRDCLGRN</sequence>
<feature type="compositionally biased region" description="Low complexity" evidence="7">
    <location>
        <begin position="18"/>
        <end position="27"/>
    </location>
</feature>
<dbReference type="PANTHER" id="PTHR24305:SF210">
    <property type="entry name" value="CYTOCHROME P450 MONOOXYGENASE ASQL-RELATED"/>
    <property type="match status" value="1"/>
</dbReference>
<dbReference type="InterPro" id="IPR008949">
    <property type="entry name" value="Isoprenoid_synthase_dom_sf"/>
</dbReference>
<comment type="caution">
    <text evidence="8">The sequence shown here is derived from an EMBL/GenBank/DDBJ whole genome shotgun (WGS) entry which is preliminary data.</text>
</comment>
<dbReference type="InterPro" id="IPR001128">
    <property type="entry name" value="Cyt_P450"/>
</dbReference>
<keyword evidence="8" id="KW-0503">Monooxygenase</keyword>
<feature type="binding site" description="axial binding residue" evidence="6">
    <location>
        <position position="680"/>
    </location>
    <ligand>
        <name>heme</name>
        <dbReference type="ChEBI" id="CHEBI:30413"/>
    </ligand>
    <ligandPart>
        <name>Fe</name>
        <dbReference type="ChEBI" id="CHEBI:18248"/>
    </ligandPart>
</feature>
<dbReference type="Pfam" id="PF19086">
    <property type="entry name" value="Terpene_syn_C_2"/>
    <property type="match status" value="1"/>
</dbReference>
<comment type="cofactor">
    <cofactor evidence="1 6">
        <name>heme</name>
        <dbReference type="ChEBI" id="CHEBI:30413"/>
    </cofactor>
</comment>
<keyword evidence="5 6" id="KW-0408">Iron</keyword>
<dbReference type="SUPFAM" id="SSF48264">
    <property type="entry name" value="Cytochrome P450"/>
    <property type="match status" value="1"/>
</dbReference>
<dbReference type="Pfam" id="PF00067">
    <property type="entry name" value="p450"/>
    <property type="match status" value="1"/>
</dbReference>
<evidence type="ECO:0000256" key="4">
    <source>
        <dbReference type="ARBA" id="ARBA00022723"/>
    </source>
</evidence>
<feature type="region of interest" description="Disordered" evidence="7">
    <location>
        <begin position="15"/>
        <end position="45"/>
    </location>
</feature>
<evidence type="ECO:0000256" key="6">
    <source>
        <dbReference type="PIRSR" id="PIRSR602401-1"/>
    </source>
</evidence>
<dbReference type="AlphaFoldDB" id="A0A9P5K8S6"/>
<accession>A0A9P5K8S6</accession>
<organism evidence="8 9">
    <name type="scientific">Colletotrichum siamense</name>
    <name type="common">Anthracnose fungus</name>
    <dbReference type="NCBI Taxonomy" id="690259"/>
    <lineage>
        <taxon>Eukaryota</taxon>
        <taxon>Fungi</taxon>
        <taxon>Dikarya</taxon>
        <taxon>Ascomycota</taxon>
        <taxon>Pezizomycotina</taxon>
        <taxon>Sordariomycetes</taxon>
        <taxon>Hypocreomycetidae</taxon>
        <taxon>Glomerellales</taxon>
        <taxon>Glomerellaceae</taxon>
        <taxon>Colletotrichum</taxon>
        <taxon>Colletotrichum gloeosporioides species complex</taxon>
    </lineage>
</organism>
<evidence type="ECO:0000313" key="9">
    <source>
        <dbReference type="Proteomes" id="UP000711996"/>
    </source>
</evidence>
<reference evidence="8" key="1">
    <citation type="submission" date="2019-06" db="EMBL/GenBank/DDBJ databases">
        <authorList>
            <person name="Gan P."/>
            <person name="Shirasu K."/>
        </authorList>
    </citation>
    <scope>NUCLEOTIDE SEQUENCE [LARGE SCALE GENOMIC DNA]</scope>
    <source>
        <strain evidence="8">CAD2</strain>
    </source>
</reference>
<dbReference type="GO" id="GO:0020037">
    <property type="term" value="F:heme binding"/>
    <property type="evidence" value="ECO:0007669"/>
    <property type="project" value="InterPro"/>
</dbReference>
<dbReference type="Proteomes" id="UP000711996">
    <property type="component" value="Unassembled WGS sequence"/>
</dbReference>
<keyword evidence="4 6" id="KW-0479">Metal-binding</keyword>
<keyword evidence="3 6" id="KW-0349">Heme</keyword>
<dbReference type="GO" id="GO:0005506">
    <property type="term" value="F:iron ion binding"/>
    <property type="evidence" value="ECO:0007669"/>
    <property type="project" value="InterPro"/>
</dbReference>
<dbReference type="SUPFAM" id="SSF48576">
    <property type="entry name" value="Terpenoid synthases"/>
    <property type="match status" value="1"/>
</dbReference>
<evidence type="ECO:0000313" key="8">
    <source>
        <dbReference type="EMBL" id="KAF4865493.1"/>
    </source>
</evidence>
<dbReference type="PANTHER" id="PTHR24305">
    <property type="entry name" value="CYTOCHROME P450"/>
    <property type="match status" value="1"/>
</dbReference>
<comment type="similarity">
    <text evidence="2">Belongs to the cytochrome P450 family.</text>
</comment>
<dbReference type="EMBL" id="QPMT01000003">
    <property type="protein sequence ID" value="KAF4865493.1"/>
    <property type="molecule type" value="Genomic_DNA"/>
</dbReference>
<dbReference type="Gene3D" id="1.10.630.10">
    <property type="entry name" value="Cytochrome P450"/>
    <property type="match status" value="1"/>
</dbReference>
<evidence type="ECO:0000256" key="2">
    <source>
        <dbReference type="ARBA" id="ARBA00010617"/>
    </source>
</evidence>
<evidence type="ECO:0000256" key="5">
    <source>
        <dbReference type="ARBA" id="ARBA00023004"/>
    </source>
</evidence>
<dbReference type="Gene3D" id="1.10.600.10">
    <property type="entry name" value="Farnesyl Diphosphate Synthase"/>
    <property type="match status" value="1"/>
</dbReference>
<dbReference type="InterPro" id="IPR002401">
    <property type="entry name" value="Cyt_P450_E_grp-I"/>
</dbReference>
<protein>
    <submittedName>
        <fullName evidence="8">Cytochrome P450 monooxygenase BOT4</fullName>
    </submittedName>
</protein>